<protein>
    <submittedName>
        <fullName evidence="1">Uncharacterized protein</fullName>
    </submittedName>
</protein>
<evidence type="ECO:0000313" key="1">
    <source>
        <dbReference type="EMBL" id="CAD77754.1"/>
    </source>
</evidence>
<dbReference type="AlphaFoldDB" id="Q7UI60"/>
<dbReference type="EnsemblBacteria" id="CAD77754">
    <property type="protein sequence ID" value="CAD77754"/>
    <property type="gene ID" value="RB12744"/>
</dbReference>
<name>Q7UI60_RHOBA</name>
<proteinExistence type="predicted"/>
<dbReference type="Proteomes" id="UP000001025">
    <property type="component" value="Chromosome"/>
</dbReference>
<dbReference type="EMBL" id="BX294155">
    <property type="protein sequence ID" value="CAD77754.1"/>
    <property type="molecule type" value="Genomic_DNA"/>
</dbReference>
<accession>Q7UI60</accession>
<dbReference type="InParanoid" id="Q7UI60"/>
<evidence type="ECO:0000313" key="2">
    <source>
        <dbReference type="Proteomes" id="UP000001025"/>
    </source>
</evidence>
<keyword evidence="2" id="KW-1185">Reference proteome</keyword>
<reference evidence="1 2" key="1">
    <citation type="journal article" date="2003" name="Proc. Natl. Acad. Sci. U.S.A.">
        <title>Complete genome sequence of the marine planctomycete Pirellula sp. strain 1.</title>
        <authorList>
            <person name="Gloeckner F.O."/>
            <person name="Kube M."/>
            <person name="Bauer M."/>
            <person name="Teeling H."/>
            <person name="Lombardot T."/>
            <person name="Ludwig W."/>
            <person name="Gade D."/>
            <person name="Beck A."/>
            <person name="Borzym K."/>
            <person name="Heitmann K."/>
            <person name="Rabus R."/>
            <person name="Schlesner H."/>
            <person name="Amann R."/>
            <person name="Reinhardt R."/>
        </authorList>
    </citation>
    <scope>NUCLEOTIDE SEQUENCE [LARGE SCALE GENOMIC DNA]</scope>
    <source>
        <strain evidence="2">DSM 10527 / NCIMB 13988 / SH1</strain>
    </source>
</reference>
<dbReference type="HOGENOM" id="CLU_3358131_0_0_0"/>
<gene>
    <name evidence="1" type="ordered locus">RB12744</name>
</gene>
<dbReference type="KEGG" id="rba:RB12744"/>
<organism evidence="1 2">
    <name type="scientific">Rhodopirellula baltica (strain DSM 10527 / NCIMB 13988 / SH1)</name>
    <dbReference type="NCBI Taxonomy" id="243090"/>
    <lineage>
        <taxon>Bacteria</taxon>
        <taxon>Pseudomonadati</taxon>
        <taxon>Planctomycetota</taxon>
        <taxon>Planctomycetia</taxon>
        <taxon>Pirellulales</taxon>
        <taxon>Pirellulaceae</taxon>
        <taxon>Rhodopirellula</taxon>
    </lineage>
</organism>
<sequence length="36" mass="4075">MEAILIAMSFDEIDCFFDCYCRSAGSLFFTGIVRCV</sequence>